<organism evidence="2 3">
    <name type="scientific">Vibrio ostreicida</name>
    <dbReference type="NCBI Taxonomy" id="526588"/>
    <lineage>
        <taxon>Bacteria</taxon>
        <taxon>Pseudomonadati</taxon>
        <taxon>Pseudomonadota</taxon>
        <taxon>Gammaproteobacteria</taxon>
        <taxon>Vibrionales</taxon>
        <taxon>Vibrionaceae</taxon>
        <taxon>Vibrio</taxon>
    </lineage>
</organism>
<feature type="coiled-coil region" evidence="1">
    <location>
        <begin position="39"/>
        <end position="89"/>
    </location>
</feature>
<dbReference type="EMBL" id="JAUFQC010000027">
    <property type="protein sequence ID" value="MDN3612238.1"/>
    <property type="molecule type" value="Genomic_DNA"/>
</dbReference>
<keyword evidence="3" id="KW-1185">Reference proteome</keyword>
<protein>
    <submittedName>
        <fullName evidence="2">T3SS effector HopA1 family protein</fullName>
    </submittedName>
</protein>
<keyword evidence="1" id="KW-0175">Coiled coil</keyword>
<accession>A0ABT8BZX0</accession>
<name>A0ABT8BZX0_9VIBR</name>
<evidence type="ECO:0000313" key="3">
    <source>
        <dbReference type="Proteomes" id="UP001238540"/>
    </source>
</evidence>
<dbReference type="Proteomes" id="UP001238540">
    <property type="component" value="Unassembled WGS sequence"/>
</dbReference>
<evidence type="ECO:0000313" key="2">
    <source>
        <dbReference type="EMBL" id="MDN3612238.1"/>
    </source>
</evidence>
<reference evidence="3" key="1">
    <citation type="journal article" date="2019" name="Int. J. Syst. Evol. Microbiol.">
        <title>The Global Catalogue of Microorganisms (GCM) 10K type strain sequencing project: providing services to taxonomists for standard genome sequencing and annotation.</title>
        <authorList>
            <consortium name="The Broad Institute Genomics Platform"/>
            <consortium name="The Broad Institute Genome Sequencing Center for Infectious Disease"/>
            <person name="Wu L."/>
            <person name="Ma J."/>
        </authorList>
    </citation>
    <scope>NUCLEOTIDE SEQUENCE [LARGE SCALE GENOMIC DNA]</scope>
    <source>
        <strain evidence="3">CECT 7398</strain>
    </source>
</reference>
<dbReference type="Pfam" id="PF17914">
    <property type="entry name" value="HopA1"/>
    <property type="match status" value="1"/>
</dbReference>
<gene>
    <name evidence="2" type="ORF">QWZ16_21830</name>
</gene>
<dbReference type="InterPro" id="IPR040871">
    <property type="entry name" value="HopA1"/>
</dbReference>
<proteinExistence type="predicted"/>
<comment type="caution">
    <text evidence="2">The sequence shown here is derived from an EMBL/GenBank/DDBJ whole genome shotgun (WGS) entry which is preliminary data.</text>
</comment>
<evidence type="ECO:0000256" key="1">
    <source>
        <dbReference type="SAM" id="Coils"/>
    </source>
</evidence>
<dbReference type="RefSeq" id="WP_170882523.1">
    <property type="nucleotide sequence ID" value="NZ_JABEYA020000003.1"/>
</dbReference>
<sequence>MKPIQTIYHRARFALCDSSSSALKLGKLALAEKIISVKNIADKEKIANLKDRLDRLSKKPQARELSLSIQELEKKVVSRGEKLRKAKAAAKLAGRPQTTSSESVYQQALTVIKSDPKLLRSRWDTKLQSRVESMLYDVYADAKPKGMRPLNQQQKTDLMLAIDRARKNKNINVTPQNLDAKPFPLDLDNLAPAFDEFAYFISPQEMRLENDGPHSRIALTVDSHKARELVPFLADIVAKEPCIESAKIMGPDEQGNRTDSAIIYFNHADIKKANEISEKISQKIGHTLLPHTPTGMKCLTPGVSYSEFSDIHPDGGKTSSSHGLARAQILTSAIKSYARHGGLSVKHLEREIDAKFEKSGYNRQDNALLKTSSSERLNVG</sequence>